<keyword evidence="3" id="KW-0808">Transferase</keyword>
<evidence type="ECO:0000259" key="8">
    <source>
        <dbReference type="PROSITE" id="PS50237"/>
    </source>
</evidence>
<dbReference type="FunFam" id="3.30.2410.10:FF:000003">
    <property type="entry name" value="probable E3 ubiquitin-protein ligase HERC4 isoform X1"/>
    <property type="match status" value="1"/>
</dbReference>
<dbReference type="Gene3D" id="2.130.10.30">
    <property type="entry name" value="Regulator of chromosome condensation 1/beta-lactamase-inhibitor protein II"/>
    <property type="match status" value="2"/>
</dbReference>
<dbReference type="SUPFAM" id="SSF56204">
    <property type="entry name" value="Hect, E3 ligase catalytic domain"/>
    <property type="match status" value="1"/>
</dbReference>
<evidence type="ECO:0000256" key="3">
    <source>
        <dbReference type="ARBA" id="ARBA00022679"/>
    </source>
</evidence>
<dbReference type="GO" id="GO:0005737">
    <property type="term" value="C:cytoplasm"/>
    <property type="evidence" value="ECO:0007669"/>
    <property type="project" value="UniProtKB-SubCell"/>
</dbReference>
<feature type="active site" description="Glycyl thioester intermediate" evidence="6">
    <location>
        <position position="1017"/>
    </location>
</feature>
<dbReference type="InterPro" id="IPR058923">
    <property type="entry name" value="RCC1-like_dom"/>
</dbReference>
<dbReference type="GO" id="GO:0016567">
    <property type="term" value="P:protein ubiquitination"/>
    <property type="evidence" value="ECO:0007669"/>
    <property type="project" value="TreeGrafter"/>
</dbReference>
<keyword evidence="2" id="KW-0963">Cytoplasm</keyword>
<dbReference type="Ensembl" id="ENSCCRT00015126418.1">
    <property type="protein sequence ID" value="ENSCCRP00015122532.1"/>
    <property type="gene ID" value="ENSCCRG00015048078.1"/>
</dbReference>
<evidence type="ECO:0000256" key="1">
    <source>
        <dbReference type="ARBA" id="ARBA00004496"/>
    </source>
</evidence>
<dbReference type="InterPro" id="IPR051709">
    <property type="entry name" value="Ub-ligase/GTPase-reg"/>
</dbReference>
<dbReference type="GO" id="GO:0006511">
    <property type="term" value="P:ubiquitin-dependent protein catabolic process"/>
    <property type="evidence" value="ECO:0007669"/>
    <property type="project" value="TreeGrafter"/>
</dbReference>
<keyword evidence="5 6" id="KW-0833">Ubl conjugation pathway</keyword>
<feature type="repeat" description="RCC1" evidence="7">
    <location>
        <begin position="103"/>
        <end position="155"/>
    </location>
</feature>
<feature type="domain" description="HECT" evidence="8">
    <location>
        <begin position="722"/>
        <end position="1049"/>
    </location>
</feature>
<dbReference type="Pfam" id="PF25390">
    <property type="entry name" value="WD40_RLD"/>
    <property type="match status" value="1"/>
</dbReference>
<dbReference type="SUPFAM" id="SSF50985">
    <property type="entry name" value="RCC1/BLIP-II"/>
    <property type="match status" value="1"/>
</dbReference>
<dbReference type="PROSITE" id="PS00626">
    <property type="entry name" value="RCC1_2"/>
    <property type="match status" value="3"/>
</dbReference>
<feature type="repeat" description="RCC1" evidence="7">
    <location>
        <begin position="53"/>
        <end position="102"/>
    </location>
</feature>
<comment type="subcellular location">
    <subcellularLocation>
        <location evidence="1">Cytoplasm</location>
    </subcellularLocation>
</comment>
<feature type="repeat" description="RCC1" evidence="7">
    <location>
        <begin position="208"/>
        <end position="259"/>
    </location>
</feature>
<sequence length="1049" mass="117129">MLCWGNASYGQLGLGGIDEEIVLEPRKCEFFEGKRVRDVGCGRRHSVFLLEDGTVYTCGCNDLGQLGHDKARKKPEQVMSLDAQNIVAVSCGEAHTLALNDKGQVFAWGLGSDGQLGLSNIEDRIRIPRTVKSLSEVHIAQVACGNCHSLALARGQIFSWGQNKYGQLGLGMQGAGVSSPQVVQSLQGVPFAQISAGGAHSFGLTLSGAVFGWGRNKFGQLGLSDNDDRCFPALLKTLRSQRVVYISCGEDHTAVLTKEGGVFTFGAGGYGQLGHNTTNNEVNPRKVFELMGSVVAQIACGRQHTLAFIPSSGKIDSFGLGGNGQLGTRSTCNRISPAPVKGCWRCLSNALYAEQSFCVKRIYAGGDQSFAHYALPQDDSPPVDRRITRPDGQIYTLSDDLIQKWLNHGHGRLSPEITNEIDLVFSSASCLNGSFLSGSNPDHYSTNSKCSGVDINTARLLYHRLIQPDYPQISQIVAASLEKNLLPRLNSSPPDIEALRLYLTLPECPLLSNPNNYTTLTIPFAKAVVSLKDAPLRVLGNWWSKFEPAVFQRLVELYKEVVVYLLRMQKLGIPLSEQRIFTCFLHTSLKFLEILHSVNERAGQIIQYDKFYIHELDELIDIRNDYVTWFQQQMFSVVSFLHCPKVTMCKYPFVFDAQAKTALLQTDAVIQMQMAVDQAQRQNLHSLFASGGGVESVNPCLILIVRRENVVGDSMEVLRKSKNVDYKKPLKVIFVGEEAVDAGGVRKEFFLLIMKELLDPKYGMFRYYEESRLIWFAHKTFEDIDLFHLIGVVCGLAIYNLTIVELNFPLALYKKLLKKTPTLEDLKELMPDVGRSLQQLLDYTEDDLEEAFCLNFTIIEESFGTTEVLELVPNGTDISVNKSNRQEFVNAYVDYIFNTSVAPQFSAFYAGFHKVCGGKVLELFQPSELQAMVIGNTNYDWKELEKSTEYKGEYWADHPTIKIFWEVFHELPLEKKKQFLLFLTGSDRIPILGMKSLALVIQPTGGGEDYFPVAHTCFNLLDLPKYTNKETLKEKLLHAIEHTQGFNLV</sequence>
<feature type="repeat" description="RCC1" evidence="7">
    <location>
        <begin position="260"/>
        <end position="311"/>
    </location>
</feature>
<accession>A0A8C2BLZ5</accession>
<evidence type="ECO:0000256" key="7">
    <source>
        <dbReference type="PROSITE-ProRule" id="PRU00235"/>
    </source>
</evidence>
<feature type="repeat" description="RCC1" evidence="7">
    <location>
        <begin position="155"/>
        <end position="207"/>
    </location>
</feature>
<dbReference type="Gene3D" id="3.90.1750.10">
    <property type="entry name" value="Hect, E3 ligase catalytic domains"/>
    <property type="match status" value="1"/>
</dbReference>
<gene>
    <name evidence="9" type="primary">herc4</name>
</gene>
<evidence type="ECO:0000256" key="5">
    <source>
        <dbReference type="ARBA" id="ARBA00022786"/>
    </source>
</evidence>
<dbReference type="Pfam" id="PF00632">
    <property type="entry name" value="HECT"/>
    <property type="match status" value="1"/>
</dbReference>
<dbReference type="CDD" id="cd00078">
    <property type="entry name" value="HECTc"/>
    <property type="match status" value="1"/>
</dbReference>
<dbReference type="SMART" id="SM00119">
    <property type="entry name" value="HECTc"/>
    <property type="match status" value="1"/>
</dbReference>
<dbReference type="Proteomes" id="UP000694700">
    <property type="component" value="Unplaced"/>
</dbReference>
<evidence type="ECO:0000256" key="4">
    <source>
        <dbReference type="ARBA" id="ARBA00022737"/>
    </source>
</evidence>
<organism evidence="9 10">
    <name type="scientific">Cyprinus carpio</name>
    <name type="common">Common carp</name>
    <dbReference type="NCBI Taxonomy" id="7962"/>
    <lineage>
        <taxon>Eukaryota</taxon>
        <taxon>Metazoa</taxon>
        <taxon>Chordata</taxon>
        <taxon>Craniata</taxon>
        <taxon>Vertebrata</taxon>
        <taxon>Euteleostomi</taxon>
        <taxon>Actinopterygii</taxon>
        <taxon>Neopterygii</taxon>
        <taxon>Teleostei</taxon>
        <taxon>Ostariophysi</taxon>
        <taxon>Cypriniformes</taxon>
        <taxon>Cyprinidae</taxon>
        <taxon>Cyprininae</taxon>
        <taxon>Cyprinus</taxon>
    </lineage>
</organism>
<dbReference type="Gene3D" id="3.30.2410.10">
    <property type="entry name" value="Hect, E3 ligase catalytic domain"/>
    <property type="match status" value="1"/>
</dbReference>
<dbReference type="PRINTS" id="PR00633">
    <property type="entry name" value="RCCNDNSATION"/>
</dbReference>
<dbReference type="InterPro" id="IPR000569">
    <property type="entry name" value="HECT_dom"/>
</dbReference>
<evidence type="ECO:0000313" key="9">
    <source>
        <dbReference type="Ensembl" id="ENSCCRP00015122532.1"/>
    </source>
</evidence>
<evidence type="ECO:0000256" key="6">
    <source>
        <dbReference type="PROSITE-ProRule" id="PRU00104"/>
    </source>
</evidence>
<feature type="repeat" description="RCC1" evidence="7">
    <location>
        <begin position="1"/>
        <end position="52"/>
    </location>
</feature>
<dbReference type="PANTHER" id="PTHR45622">
    <property type="entry name" value="UBIQUITIN-PROTEIN LIGASE E3A-RELATED"/>
    <property type="match status" value="1"/>
</dbReference>
<dbReference type="PROSITE" id="PS50012">
    <property type="entry name" value="RCC1_3"/>
    <property type="match status" value="6"/>
</dbReference>
<dbReference type="GO" id="GO:0061630">
    <property type="term" value="F:ubiquitin protein ligase activity"/>
    <property type="evidence" value="ECO:0007669"/>
    <property type="project" value="TreeGrafter"/>
</dbReference>
<dbReference type="AlphaFoldDB" id="A0A8C2BLZ5"/>
<keyword evidence="4" id="KW-0677">Repeat</keyword>
<dbReference type="InterPro" id="IPR000408">
    <property type="entry name" value="Reg_chr_condens"/>
</dbReference>
<protein>
    <submittedName>
        <fullName evidence="9">HECT and RLD domain containing E3 ubiquitin protein ligase 4</fullName>
    </submittedName>
</protein>
<evidence type="ECO:0000256" key="2">
    <source>
        <dbReference type="ARBA" id="ARBA00022490"/>
    </source>
</evidence>
<dbReference type="InterPro" id="IPR035983">
    <property type="entry name" value="Hect_E3_ubiquitin_ligase"/>
</dbReference>
<dbReference type="PROSITE" id="PS50237">
    <property type="entry name" value="HECT"/>
    <property type="match status" value="1"/>
</dbReference>
<dbReference type="InterPro" id="IPR009091">
    <property type="entry name" value="RCC1/BLIP-II"/>
</dbReference>
<dbReference type="FunFam" id="3.30.2160.10:FF:000004">
    <property type="entry name" value="probable E3 ubiquitin-protein ligase HERC4 isoform X1"/>
    <property type="match status" value="1"/>
</dbReference>
<reference evidence="9" key="1">
    <citation type="submission" date="2025-08" db="UniProtKB">
        <authorList>
            <consortium name="Ensembl"/>
        </authorList>
    </citation>
    <scope>IDENTIFICATION</scope>
</reference>
<dbReference type="PANTHER" id="PTHR45622:SF5">
    <property type="entry name" value="E3 UBIQUITIN-PROTEIN LIGASE HERC4-RELATED"/>
    <property type="match status" value="1"/>
</dbReference>
<dbReference type="Gene3D" id="3.30.2160.10">
    <property type="entry name" value="Hect, E3 ligase catalytic domain"/>
    <property type="match status" value="1"/>
</dbReference>
<proteinExistence type="predicted"/>
<evidence type="ECO:0000313" key="10">
    <source>
        <dbReference type="Proteomes" id="UP000694700"/>
    </source>
</evidence>
<name>A0A8C2BLZ5_CYPCA</name>